<name>A0A087V6Q6_BALRE</name>
<feature type="compositionally biased region" description="Basic and acidic residues" evidence="10">
    <location>
        <begin position="13"/>
        <end position="24"/>
    </location>
</feature>
<evidence type="ECO:0000313" key="11">
    <source>
        <dbReference type="EMBL" id="KFO08298.1"/>
    </source>
</evidence>
<keyword evidence="4" id="KW-0519">Myristate</keyword>
<keyword evidence="6" id="KW-0206">Cytoskeleton</keyword>
<keyword evidence="12" id="KW-1185">Reference proteome</keyword>
<dbReference type="GO" id="GO:0005634">
    <property type="term" value="C:nucleus"/>
    <property type="evidence" value="ECO:0007669"/>
    <property type="project" value="TreeGrafter"/>
</dbReference>
<evidence type="ECO:0000256" key="4">
    <source>
        <dbReference type="ARBA" id="ARBA00022707"/>
    </source>
</evidence>
<dbReference type="GO" id="GO:0005737">
    <property type="term" value="C:cytoplasm"/>
    <property type="evidence" value="ECO:0007669"/>
    <property type="project" value="TreeGrafter"/>
</dbReference>
<dbReference type="AlphaFoldDB" id="A0A087V6Q6"/>
<feature type="non-terminal residue" evidence="11">
    <location>
        <position position="125"/>
    </location>
</feature>
<dbReference type="Proteomes" id="UP000053309">
    <property type="component" value="Unassembled WGS sequence"/>
</dbReference>
<evidence type="ECO:0000256" key="3">
    <source>
        <dbReference type="ARBA" id="ARBA00022490"/>
    </source>
</evidence>
<gene>
    <name evidence="11" type="ORF">N312_06757</name>
</gene>
<dbReference type="GO" id="GO:0030496">
    <property type="term" value="C:midbody"/>
    <property type="evidence" value="ECO:0007669"/>
    <property type="project" value="UniProtKB-SubCell"/>
</dbReference>
<evidence type="ECO:0000256" key="5">
    <source>
        <dbReference type="ARBA" id="ARBA00023054"/>
    </source>
</evidence>
<proteinExistence type="inferred from homology"/>
<comment type="subcellular location">
    <subcellularLocation>
        <location evidence="1">Cytoplasm</location>
        <location evidence="1">Cytoskeleton</location>
        <location evidence="1">Spindle</location>
    </subcellularLocation>
    <subcellularLocation>
        <location evidence="2">Midbody</location>
    </subcellularLocation>
</comment>
<feature type="coiled-coil region" evidence="9">
    <location>
        <begin position="48"/>
        <end position="111"/>
    </location>
</feature>
<evidence type="ECO:0000256" key="1">
    <source>
        <dbReference type="ARBA" id="ARBA00004186"/>
    </source>
</evidence>
<dbReference type="GO" id="GO:0005819">
    <property type="term" value="C:spindle"/>
    <property type="evidence" value="ECO:0007669"/>
    <property type="project" value="UniProtKB-SubCell"/>
</dbReference>
<keyword evidence="5 9" id="KW-0175">Coiled coil</keyword>
<dbReference type="PANTHER" id="PTHR24200:SF6">
    <property type="entry name" value="COILED-COIL DOMAIN-CONTAINING PROTEIN 69"/>
    <property type="match status" value="1"/>
</dbReference>
<organism evidence="11 12">
    <name type="scientific">Balearica regulorum gibbericeps</name>
    <name type="common">East African grey crowned-crane</name>
    <dbReference type="NCBI Taxonomy" id="100784"/>
    <lineage>
        <taxon>Eukaryota</taxon>
        <taxon>Metazoa</taxon>
        <taxon>Chordata</taxon>
        <taxon>Craniata</taxon>
        <taxon>Vertebrata</taxon>
        <taxon>Euteleostomi</taxon>
        <taxon>Archelosauria</taxon>
        <taxon>Archosauria</taxon>
        <taxon>Dinosauria</taxon>
        <taxon>Saurischia</taxon>
        <taxon>Theropoda</taxon>
        <taxon>Coelurosauria</taxon>
        <taxon>Aves</taxon>
        <taxon>Neognathae</taxon>
        <taxon>Neoaves</taxon>
        <taxon>Gruiformes</taxon>
        <taxon>Gruidae</taxon>
        <taxon>Balearica</taxon>
    </lineage>
</organism>
<dbReference type="GO" id="GO:0008017">
    <property type="term" value="F:microtubule binding"/>
    <property type="evidence" value="ECO:0007669"/>
    <property type="project" value="TreeGrafter"/>
</dbReference>
<evidence type="ECO:0000313" key="12">
    <source>
        <dbReference type="Proteomes" id="UP000053309"/>
    </source>
</evidence>
<evidence type="ECO:0000256" key="8">
    <source>
        <dbReference type="ARBA" id="ARBA00038407"/>
    </source>
</evidence>
<evidence type="ECO:0000256" key="10">
    <source>
        <dbReference type="SAM" id="MobiDB-lite"/>
    </source>
</evidence>
<feature type="region of interest" description="Disordered" evidence="10">
    <location>
        <begin position="1"/>
        <end position="27"/>
    </location>
</feature>
<evidence type="ECO:0000256" key="7">
    <source>
        <dbReference type="ARBA" id="ARBA00023288"/>
    </source>
</evidence>
<keyword evidence="7" id="KW-0449">Lipoprotein</keyword>
<evidence type="ECO:0000256" key="2">
    <source>
        <dbReference type="ARBA" id="ARBA00004214"/>
    </source>
</evidence>
<dbReference type="InterPro" id="IPR051293">
    <property type="entry name" value="MTUS1/CCDC69"/>
</dbReference>
<comment type="similarity">
    <text evidence="8">Belongs to the CCDC69 family.</text>
</comment>
<keyword evidence="3" id="KW-0963">Cytoplasm</keyword>
<reference evidence="11 12" key="1">
    <citation type="submission" date="2014-04" db="EMBL/GenBank/DDBJ databases">
        <title>Genome evolution of avian class.</title>
        <authorList>
            <person name="Zhang G."/>
            <person name="Li C."/>
        </authorList>
    </citation>
    <scope>NUCLEOTIDE SEQUENCE [LARGE SCALE GENOMIC DNA]</scope>
    <source>
        <strain evidence="11">BGI_N312</strain>
    </source>
</reference>
<accession>A0A087V6Q6</accession>
<dbReference type="PANTHER" id="PTHR24200">
    <property type="entry name" value="TOUCAN, ISOFORM A"/>
    <property type="match status" value="1"/>
</dbReference>
<dbReference type="EMBL" id="KL481955">
    <property type="protein sequence ID" value="KFO08298.1"/>
    <property type="molecule type" value="Genomic_DNA"/>
</dbReference>
<sequence>EEQTGSARLLQGHGEEDERLRDASRAGTARIAQDVNIQVEKGKDLELEKQFEALRREHTETLQELQKAHEQEKLLLAESHHRSQAALQEMIQALNSQLKSFQERMKRVEESLLSTDYKKHIQVQG</sequence>
<evidence type="ECO:0000256" key="6">
    <source>
        <dbReference type="ARBA" id="ARBA00023212"/>
    </source>
</evidence>
<protein>
    <submittedName>
        <fullName evidence="11">Coiled-coil domain-containing protein 69-A</fullName>
    </submittedName>
</protein>
<evidence type="ECO:0000256" key="9">
    <source>
        <dbReference type="SAM" id="Coils"/>
    </source>
</evidence>
<feature type="non-terminal residue" evidence="11">
    <location>
        <position position="1"/>
    </location>
</feature>